<dbReference type="RefSeq" id="WP_089769919.1">
    <property type="nucleotide sequence ID" value="NZ_FNPB01000024.1"/>
</dbReference>
<dbReference type="InterPro" id="IPR036291">
    <property type="entry name" value="NAD(P)-bd_dom_sf"/>
</dbReference>
<dbReference type="STRING" id="660517.SAMN04487946_1245"/>
<organism evidence="2 3">
    <name type="scientific">Halobellus clavatus</name>
    <dbReference type="NCBI Taxonomy" id="660517"/>
    <lineage>
        <taxon>Archaea</taxon>
        <taxon>Methanobacteriati</taxon>
        <taxon>Methanobacteriota</taxon>
        <taxon>Stenosarchaea group</taxon>
        <taxon>Halobacteria</taxon>
        <taxon>Halobacteriales</taxon>
        <taxon>Haloferacaceae</taxon>
        <taxon>Halobellus</taxon>
    </lineage>
</organism>
<reference evidence="3" key="1">
    <citation type="submission" date="2016-10" db="EMBL/GenBank/DDBJ databases">
        <authorList>
            <person name="Varghese N."/>
            <person name="Submissions S."/>
        </authorList>
    </citation>
    <scope>NUCLEOTIDE SEQUENCE [LARGE SCALE GENOMIC DNA]</scope>
    <source>
        <strain evidence="3">CGMCC 1.10118</strain>
    </source>
</reference>
<dbReference type="Pfam" id="PF01370">
    <property type="entry name" value="Epimerase"/>
    <property type="match status" value="1"/>
</dbReference>
<dbReference type="PANTHER" id="PTHR48079:SF6">
    <property type="entry name" value="NAD(P)-BINDING DOMAIN-CONTAINING PROTEIN-RELATED"/>
    <property type="match status" value="1"/>
</dbReference>
<keyword evidence="3" id="KW-1185">Reference proteome</keyword>
<dbReference type="GO" id="GO:0005737">
    <property type="term" value="C:cytoplasm"/>
    <property type="evidence" value="ECO:0007669"/>
    <property type="project" value="TreeGrafter"/>
</dbReference>
<dbReference type="GO" id="GO:0004029">
    <property type="term" value="F:aldehyde dehydrogenase (NAD+) activity"/>
    <property type="evidence" value="ECO:0007669"/>
    <property type="project" value="TreeGrafter"/>
</dbReference>
<evidence type="ECO:0000259" key="1">
    <source>
        <dbReference type="Pfam" id="PF01370"/>
    </source>
</evidence>
<feature type="domain" description="NAD-dependent epimerase/dehydratase" evidence="1">
    <location>
        <begin position="3"/>
        <end position="225"/>
    </location>
</feature>
<accession>A0A1H3KWZ9</accession>
<sequence>MKVFVTGASGVLGHRLVERLADRGHRVYGLVRDEPGADLVTARGGTPRRGDVLDRNSLKRAVPDVDILVHAATSIPTATKPAPEAWEQNDRVRRDGIENLVAVAGDRVDRICFPSVVWVARQPDGTWFDETADRYPDRTSRSAATVEEYLTDASDEEGFDVTILRCGFFYAPDAAHTRQFGQSLLSRDLPIVGRGVLGREDARLSFLHADDAAHAFATAIDAEVSGTYHVVDDQPATFAEFLESFATNLNAPRPYRVPAWLARYFIGAENTNLLSKPMPTSNDRFHDATGWEPMYPTYREGLSQVVSTWLNDGTLRETETGYIWSGE</sequence>
<dbReference type="SUPFAM" id="SSF51735">
    <property type="entry name" value="NAD(P)-binding Rossmann-fold domains"/>
    <property type="match status" value="1"/>
</dbReference>
<gene>
    <name evidence="2" type="ORF">SAMN04487946_1245</name>
</gene>
<proteinExistence type="predicted"/>
<dbReference type="Gene3D" id="3.40.50.720">
    <property type="entry name" value="NAD(P)-binding Rossmann-like Domain"/>
    <property type="match status" value="1"/>
</dbReference>
<dbReference type="InterPro" id="IPR001509">
    <property type="entry name" value="Epimerase_deHydtase"/>
</dbReference>
<dbReference type="PANTHER" id="PTHR48079">
    <property type="entry name" value="PROTEIN YEEZ"/>
    <property type="match status" value="1"/>
</dbReference>
<dbReference type="EMBL" id="FNPB01000024">
    <property type="protein sequence ID" value="SDY56682.1"/>
    <property type="molecule type" value="Genomic_DNA"/>
</dbReference>
<dbReference type="InterPro" id="IPR051783">
    <property type="entry name" value="NAD(P)-dependent_oxidoreduct"/>
</dbReference>
<dbReference type="AlphaFoldDB" id="A0A1H3KWZ9"/>
<dbReference type="OrthoDB" id="206077at2157"/>
<dbReference type="Proteomes" id="UP000199170">
    <property type="component" value="Unassembled WGS sequence"/>
</dbReference>
<evidence type="ECO:0000313" key="3">
    <source>
        <dbReference type="Proteomes" id="UP000199170"/>
    </source>
</evidence>
<protein>
    <submittedName>
        <fullName evidence="2">Nucleoside-diphosphate-sugar epimerase</fullName>
    </submittedName>
</protein>
<name>A0A1H3KWZ9_9EURY</name>
<evidence type="ECO:0000313" key="2">
    <source>
        <dbReference type="EMBL" id="SDY56682.1"/>
    </source>
</evidence>